<comment type="caution">
    <text evidence="1">The sequence shown here is derived from an EMBL/GenBank/DDBJ whole genome shotgun (WGS) entry which is preliminary data.</text>
</comment>
<organism evidence="1 2">
    <name type="scientific">Araneus ventricosus</name>
    <name type="common">Orbweaver spider</name>
    <name type="synonym">Epeira ventricosa</name>
    <dbReference type="NCBI Taxonomy" id="182803"/>
    <lineage>
        <taxon>Eukaryota</taxon>
        <taxon>Metazoa</taxon>
        <taxon>Ecdysozoa</taxon>
        <taxon>Arthropoda</taxon>
        <taxon>Chelicerata</taxon>
        <taxon>Arachnida</taxon>
        <taxon>Araneae</taxon>
        <taxon>Araneomorphae</taxon>
        <taxon>Entelegynae</taxon>
        <taxon>Araneoidea</taxon>
        <taxon>Araneidae</taxon>
        <taxon>Araneus</taxon>
    </lineage>
</organism>
<evidence type="ECO:0000313" key="1">
    <source>
        <dbReference type="EMBL" id="GBM32194.1"/>
    </source>
</evidence>
<keyword evidence="2" id="KW-1185">Reference proteome</keyword>
<protein>
    <submittedName>
        <fullName evidence="1">Uncharacterized protein</fullName>
    </submittedName>
</protein>
<gene>
    <name evidence="1" type="ORF">AVEN_169384_1</name>
</gene>
<reference evidence="1 2" key="1">
    <citation type="journal article" date="2019" name="Sci. Rep.">
        <title>Orb-weaving spider Araneus ventricosus genome elucidates the spidroin gene catalogue.</title>
        <authorList>
            <person name="Kono N."/>
            <person name="Nakamura H."/>
            <person name="Ohtoshi R."/>
            <person name="Moran D.A.P."/>
            <person name="Shinohara A."/>
            <person name="Yoshida Y."/>
            <person name="Fujiwara M."/>
            <person name="Mori M."/>
            <person name="Tomita M."/>
            <person name="Arakawa K."/>
        </authorList>
    </citation>
    <scope>NUCLEOTIDE SEQUENCE [LARGE SCALE GENOMIC DNA]</scope>
</reference>
<accession>A0A4Y2EWB9</accession>
<evidence type="ECO:0000313" key="2">
    <source>
        <dbReference type="Proteomes" id="UP000499080"/>
    </source>
</evidence>
<dbReference type="EMBL" id="BGPR01247844">
    <property type="protein sequence ID" value="GBM32194.1"/>
    <property type="molecule type" value="Genomic_DNA"/>
</dbReference>
<name>A0A4Y2EWB9_ARAVE</name>
<proteinExistence type="predicted"/>
<dbReference type="AlphaFoldDB" id="A0A4Y2EWB9"/>
<dbReference type="Proteomes" id="UP000499080">
    <property type="component" value="Unassembled WGS sequence"/>
</dbReference>
<sequence length="191" mass="21784">MGRYLFQLCYTIVIPEQINACITENHRLFSLRDASKTRERSNSFSSMVSNTEQGNPFNTLLSGPLFNVHSRVVHSTVNQTACLLNLSENFESVYRCQSDIRSASKRKSRRPVQVERNNGKKTDCTSFQAASNKKCETLHHEGSCQSFIEDESCFSKSLQNDSQKSEFHSKTVFEAPNFHTNFAIPPRFIET</sequence>